<feature type="transmembrane region" description="Helical" evidence="6">
    <location>
        <begin position="101"/>
        <end position="122"/>
    </location>
</feature>
<dbReference type="PANTHER" id="PTHR22776">
    <property type="entry name" value="MARVEL-CONTAINING POTENTIAL LIPID RAFT-ASSOCIATED PROTEIN"/>
    <property type="match status" value="1"/>
</dbReference>
<dbReference type="InterPro" id="IPR008253">
    <property type="entry name" value="Marvel"/>
</dbReference>
<accession>A0A9P0B5Z4</accession>
<evidence type="ECO:0000313" key="8">
    <source>
        <dbReference type="EMBL" id="CAH0554899.1"/>
    </source>
</evidence>
<evidence type="ECO:0000256" key="2">
    <source>
        <dbReference type="ARBA" id="ARBA00022692"/>
    </source>
</evidence>
<feature type="transmembrane region" description="Helical" evidence="6">
    <location>
        <begin position="64"/>
        <end position="89"/>
    </location>
</feature>
<dbReference type="OrthoDB" id="6481667at2759"/>
<dbReference type="EMBL" id="OV121135">
    <property type="protein sequence ID" value="CAH0554899.1"/>
    <property type="molecule type" value="Genomic_DNA"/>
</dbReference>
<dbReference type="Pfam" id="PF01284">
    <property type="entry name" value="MARVEL"/>
    <property type="match status" value="1"/>
</dbReference>
<dbReference type="GO" id="GO:0016020">
    <property type="term" value="C:membrane"/>
    <property type="evidence" value="ECO:0007669"/>
    <property type="project" value="UniProtKB-SubCell"/>
</dbReference>
<comment type="subcellular location">
    <subcellularLocation>
        <location evidence="1">Membrane</location>
        <topology evidence="1">Multi-pass membrane protein</topology>
    </subcellularLocation>
</comment>
<dbReference type="PANTHER" id="PTHR22776:SF92">
    <property type="entry name" value="LD04844P"/>
    <property type="match status" value="1"/>
</dbReference>
<evidence type="ECO:0000256" key="6">
    <source>
        <dbReference type="SAM" id="Phobius"/>
    </source>
</evidence>
<proteinExistence type="predicted"/>
<feature type="transmembrane region" description="Helical" evidence="6">
    <location>
        <begin position="31"/>
        <end position="52"/>
    </location>
</feature>
<protein>
    <recommendedName>
        <fullName evidence="7">MARVEL domain-containing protein</fullName>
    </recommendedName>
</protein>
<evidence type="ECO:0000259" key="7">
    <source>
        <dbReference type="PROSITE" id="PS51225"/>
    </source>
</evidence>
<evidence type="ECO:0000256" key="4">
    <source>
        <dbReference type="ARBA" id="ARBA00023136"/>
    </source>
</evidence>
<keyword evidence="4 5" id="KW-0472">Membrane</keyword>
<feature type="domain" description="MARVEL" evidence="7">
    <location>
        <begin position="25"/>
        <end position="163"/>
    </location>
</feature>
<keyword evidence="2 5" id="KW-0812">Transmembrane</keyword>
<evidence type="ECO:0000256" key="5">
    <source>
        <dbReference type="PROSITE-ProRule" id="PRU00581"/>
    </source>
</evidence>
<evidence type="ECO:0000256" key="3">
    <source>
        <dbReference type="ARBA" id="ARBA00022989"/>
    </source>
</evidence>
<name>A0A9P0B5Z4_BRAAE</name>
<organism evidence="8 9">
    <name type="scientific">Brassicogethes aeneus</name>
    <name type="common">Rape pollen beetle</name>
    <name type="synonym">Meligethes aeneus</name>
    <dbReference type="NCBI Taxonomy" id="1431903"/>
    <lineage>
        <taxon>Eukaryota</taxon>
        <taxon>Metazoa</taxon>
        <taxon>Ecdysozoa</taxon>
        <taxon>Arthropoda</taxon>
        <taxon>Hexapoda</taxon>
        <taxon>Insecta</taxon>
        <taxon>Pterygota</taxon>
        <taxon>Neoptera</taxon>
        <taxon>Endopterygota</taxon>
        <taxon>Coleoptera</taxon>
        <taxon>Polyphaga</taxon>
        <taxon>Cucujiformia</taxon>
        <taxon>Nitidulidae</taxon>
        <taxon>Meligethinae</taxon>
        <taxon>Brassicogethes</taxon>
    </lineage>
</organism>
<sequence>MSHSVTVTRTTTTTTTSAIILNTGYLKSWPGILKVLQVILGIVAVGLVSYYVNRYLGYTQTPELFFLLMAVTFLVGSFLLLLSCLISISTASIISKTIHEVVYHGFAFVLYLAASLALLIEVNHNKSSYSRRDYEPYLVASIIGLVISALYLLSTIFAMRSYKGL</sequence>
<evidence type="ECO:0000313" key="9">
    <source>
        <dbReference type="Proteomes" id="UP001154078"/>
    </source>
</evidence>
<keyword evidence="9" id="KW-1185">Reference proteome</keyword>
<keyword evidence="3 6" id="KW-1133">Transmembrane helix</keyword>
<dbReference type="InterPro" id="IPR050578">
    <property type="entry name" value="MARVEL-CKLF_proteins"/>
</dbReference>
<feature type="transmembrane region" description="Helical" evidence="6">
    <location>
        <begin position="134"/>
        <end position="159"/>
    </location>
</feature>
<dbReference type="Proteomes" id="UP001154078">
    <property type="component" value="Chromosome 4"/>
</dbReference>
<gene>
    <name evidence="8" type="ORF">MELIAE_LOCUS6371</name>
</gene>
<dbReference type="AlphaFoldDB" id="A0A9P0B5Z4"/>
<evidence type="ECO:0000256" key="1">
    <source>
        <dbReference type="ARBA" id="ARBA00004141"/>
    </source>
</evidence>
<reference evidence="8" key="1">
    <citation type="submission" date="2021-12" db="EMBL/GenBank/DDBJ databases">
        <authorList>
            <person name="King R."/>
        </authorList>
    </citation>
    <scope>NUCLEOTIDE SEQUENCE</scope>
</reference>
<dbReference type="PROSITE" id="PS51225">
    <property type="entry name" value="MARVEL"/>
    <property type="match status" value="1"/>
</dbReference>